<protein>
    <recommendedName>
        <fullName evidence="1">Sialidase domain-containing protein</fullName>
    </recommendedName>
</protein>
<keyword evidence="3" id="KW-1185">Reference proteome</keyword>
<dbReference type="CDD" id="cd15482">
    <property type="entry name" value="Sialidase_non-viral"/>
    <property type="match status" value="1"/>
</dbReference>
<dbReference type="PROSITE" id="PS51257">
    <property type="entry name" value="PROKAR_LIPOPROTEIN"/>
    <property type="match status" value="1"/>
</dbReference>
<organism evidence="2 3">
    <name type="scientific">Flavihumibacter stibioxidans</name>
    <dbReference type="NCBI Taxonomy" id="1834163"/>
    <lineage>
        <taxon>Bacteria</taxon>
        <taxon>Pseudomonadati</taxon>
        <taxon>Bacteroidota</taxon>
        <taxon>Chitinophagia</taxon>
        <taxon>Chitinophagales</taxon>
        <taxon>Chitinophagaceae</taxon>
        <taxon>Flavihumibacter</taxon>
    </lineage>
</organism>
<dbReference type="Gene3D" id="2.120.10.10">
    <property type="match status" value="1"/>
</dbReference>
<dbReference type="InterPro" id="IPR011040">
    <property type="entry name" value="Sialidase"/>
</dbReference>
<feature type="domain" description="Sialidase" evidence="1">
    <location>
        <begin position="82"/>
        <end position="392"/>
    </location>
</feature>
<dbReference type="EMBL" id="MBUA01000023">
    <property type="protein sequence ID" value="MBC6491576.1"/>
    <property type="molecule type" value="Genomic_DNA"/>
</dbReference>
<sequence>MRKTIPILTLGFAIISCNNPSTNYSDRNTVHPDRPAATIINLPSPADSIAAEPWLFTDKNGEVYLSWIHKSSDSGILKFSVLGKEQWSVPKTIASGKNWFINWADYPVLAADGEGNLVAHFLEKSDSGKFTYDIKITSSQNEGNAWSTPLSLHDDGLKAEHGFVSMMPYQDGYFISWLDGRNTVMPEGSGNHEGHHGQMTLRGAIVDKRGNKTNEWELDERVCDCCQTSAAITSNGPVLIYRDRSADEIRDISIVRMVGGKWTSPEAIHADNWKITGCPVNGPRIDAAGNNLAIAWFSSPEKNPQVNVIFSEDGGASFGKPVRMDEGKAIGRVDLVMLDDQSAVVSWMEGSEIRAAKVFSNGKKEPSILIAASSESRSAGFPQMTKTENGLVFAWTDPTVKTIRTIKLPLK</sequence>
<dbReference type="RefSeq" id="WP_187256911.1">
    <property type="nucleotide sequence ID" value="NZ_JBHULF010000007.1"/>
</dbReference>
<dbReference type="InterPro" id="IPR036278">
    <property type="entry name" value="Sialidase_sf"/>
</dbReference>
<evidence type="ECO:0000259" key="1">
    <source>
        <dbReference type="Pfam" id="PF13088"/>
    </source>
</evidence>
<proteinExistence type="predicted"/>
<gene>
    <name evidence="2" type="ORF">BC349_10990</name>
</gene>
<dbReference type="Pfam" id="PF13088">
    <property type="entry name" value="BNR_2"/>
    <property type="match status" value="1"/>
</dbReference>
<reference evidence="2 3" key="1">
    <citation type="submission" date="2016-07" db="EMBL/GenBank/DDBJ databases">
        <title>Genome analysis of Flavihumibacter stibioxidans YS-17.</title>
        <authorList>
            <person name="Shi K."/>
            <person name="Han Y."/>
            <person name="Wang G."/>
        </authorList>
    </citation>
    <scope>NUCLEOTIDE SEQUENCE [LARGE SCALE GENOMIC DNA]</scope>
    <source>
        <strain evidence="2 3">YS-17</strain>
    </source>
</reference>
<comment type="caution">
    <text evidence="2">The sequence shown here is derived from an EMBL/GenBank/DDBJ whole genome shotgun (WGS) entry which is preliminary data.</text>
</comment>
<dbReference type="Proteomes" id="UP000765802">
    <property type="component" value="Unassembled WGS sequence"/>
</dbReference>
<name>A0ABR7M9G6_9BACT</name>
<dbReference type="SUPFAM" id="SSF50939">
    <property type="entry name" value="Sialidases"/>
    <property type="match status" value="1"/>
</dbReference>
<accession>A0ABR7M9G6</accession>
<evidence type="ECO:0000313" key="3">
    <source>
        <dbReference type="Proteomes" id="UP000765802"/>
    </source>
</evidence>
<evidence type="ECO:0000313" key="2">
    <source>
        <dbReference type="EMBL" id="MBC6491576.1"/>
    </source>
</evidence>